<evidence type="ECO:0000313" key="10">
    <source>
        <dbReference type="Proteomes" id="UP001251524"/>
    </source>
</evidence>
<dbReference type="Proteomes" id="UP001251524">
    <property type="component" value="Unassembled WGS sequence"/>
</dbReference>
<evidence type="ECO:0000256" key="2">
    <source>
        <dbReference type="ARBA" id="ARBA00022670"/>
    </source>
</evidence>
<dbReference type="SUPFAM" id="SSF52743">
    <property type="entry name" value="Subtilisin-like"/>
    <property type="match status" value="1"/>
</dbReference>
<proteinExistence type="inferred from homology"/>
<name>A0ABU1WAH4_9GAMM</name>
<dbReference type="PROSITE" id="PS00137">
    <property type="entry name" value="SUBTILASE_HIS"/>
    <property type="match status" value="1"/>
</dbReference>
<protein>
    <submittedName>
        <fullName evidence="9">Serine protease</fullName>
        <ecNumber evidence="9">3.4.21.-</ecNumber>
    </submittedName>
</protein>
<organism evidence="9 10">
    <name type="scientific">Lysobacter niastensis</name>
    <dbReference type="NCBI Taxonomy" id="380629"/>
    <lineage>
        <taxon>Bacteria</taxon>
        <taxon>Pseudomonadati</taxon>
        <taxon>Pseudomonadota</taxon>
        <taxon>Gammaproteobacteria</taxon>
        <taxon>Lysobacterales</taxon>
        <taxon>Lysobacteraceae</taxon>
        <taxon>Lysobacter</taxon>
    </lineage>
</organism>
<dbReference type="CDD" id="cd07496">
    <property type="entry name" value="Peptidases_S8_13"/>
    <property type="match status" value="1"/>
</dbReference>
<sequence>MSKCMNILGASALAVAVIGALSVTPGNAAPGSSVTPRIKPFAASREQTQFDRFIVRYRDGAAAPRTQAAVVNAFQTHAQRAGVAGMKMGANGVAVGLTAQYVRKMAVGADVIKLSRKLDAAEANVLLAQLRSDPVVAYAEPDLMMQALDFNPDDTHYSTLQWHYRNVSAAVPPGAPPNSPGGINLPKAWGAAITNAGNPVPTPNGEGVVVAVLDTGYVDHGDLGANIVPGYDFISAYGQNASNPNVAGDGDGRDADAHDTGDWVDASMSSWCGGPASNSSWHGTHVAGTVAAVSNNTKGVAGVAFKAKVMPVRVLGHCGGLTSDIADAITWASGGAVPGVPDNTNPAEVINMSLGGSGTCLASSVTQLAINGALSRGSTVVVAAGNNNADASSKTPASCAGVITVGATGVDASRAFYSNYGLNVTLSAPGGGAPTNGTALDATNVIWSTLNSGTTTPVASADGGDIYAGYVGTSMASPHVAGVAALIQSTAVAAGQPVLTPALVRQVLTKTARSFPSAVTPTVPMGVGIVDANAAVLMAKGAVVADPATVLVNRTPRQITVASKNPVFNTAAGSSNLFVLNNVPVGKASINFRTYGGTSTSDVAIYVKRDSAPTTTDFDFKSDRVGTGEVVMLTSPAAGNYYVLVVNTKASADEYVLAAY</sequence>
<keyword evidence="10" id="KW-1185">Reference proteome</keyword>
<keyword evidence="3 5" id="KW-0378">Hydrolase</keyword>
<dbReference type="GO" id="GO:0006508">
    <property type="term" value="P:proteolysis"/>
    <property type="evidence" value="ECO:0007669"/>
    <property type="project" value="UniProtKB-KW"/>
</dbReference>
<dbReference type="EMBL" id="JAVDVY010000001">
    <property type="protein sequence ID" value="MDR7134554.1"/>
    <property type="molecule type" value="Genomic_DNA"/>
</dbReference>
<dbReference type="InterPro" id="IPR036852">
    <property type="entry name" value="Peptidase_S8/S53_dom_sf"/>
</dbReference>
<dbReference type="PRINTS" id="PR00723">
    <property type="entry name" value="SUBTILISIN"/>
</dbReference>
<dbReference type="RefSeq" id="WP_310060917.1">
    <property type="nucleotide sequence ID" value="NZ_JAVDVY010000001.1"/>
</dbReference>
<dbReference type="Pfam" id="PF00082">
    <property type="entry name" value="Peptidase_S8"/>
    <property type="match status" value="1"/>
</dbReference>
<dbReference type="Pfam" id="PF04151">
    <property type="entry name" value="PPC"/>
    <property type="match status" value="1"/>
</dbReference>
<dbReference type="PANTHER" id="PTHR43806:SF11">
    <property type="entry name" value="CEREVISIN-RELATED"/>
    <property type="match status" value="1"/>
</dbReference>
<feature type="chain" id="PRO_5045920466" evidence="6">
    <location>
        <begin position="29"/>
        <end position="660"/>
    </location>
</feature>
<gene>
    <name evidence="9" type="ORF">J2X06_001738</name>
</gene>
<feature type="signal peptide" evidence="6">
    <location>
        <begin position="1"/>
        <end position="28"/>
    </location>
</feature>
<dbReference type="InterPro" id="IPR022398">
    <property type="entry name" value="Peptidase_S8_His-AS"/>
</dbReference>
<evidence type="ECO:0000256" key="1">
    <source>
        <dbReference type="ARBA" id="ARBA00011073"/>
    </source>
</evidence>
<dbReference type="InterPro" id="IPR023828">
    <property type="entry name" value="Peptidase_S8_Ser-AS"/>
</dbReference>
<dbReference type="InterPro" id="IPR007280">
    <property type="entry name" value="Peptidase_C_arc/bac"/>
</dbReference>
<reference evidence="9 10" key="1">
    <citation type="submission" date="2023-07" db="EMBL/GenBank/DDBJ databases">
        <title>Sorghum-associated microbial communities from plants grown in Nebraska, USA.</title>
        <authorList>
            <person name="Schachtman D."/>
        </authorList>
    </citation>
    <scope>NUCLEOTIDE SEQUENCE [LARGE SCALE GENOMIC DNA]</scope>
    <source>
        <strain evidence="9 10">BE198</strain>
    </source>
</reference>
<dbReference type="PROSITE" id="PS00138">
    <property type="entry name" value="SUBTILASE_SER"/>
    <property type="match status" value="1"/>
</dbReference>
<dbReference type="Gene3D" id="2.60.120.380">
    <property type="match status" value="1"/>
</dbReference>
<comment type="similarity">
    <text evidence="1 5">Belongs to the peptidase S8 family.</text>
</comment>
<evidence type="ECO:0000259" key="8">
    <source>
        <dbReference type="Pfam" id="PF04151"/>
    </source>
</evidence>
<dbReference type="InterPro" id="IPR050131">
    <property type="entry name" value="Peptidase_S8_subtilisin-like"/>
</dbReference>
<dbReference type="EC" id="3.4.21.-" evidence="9"/>
<dbReference type="InterPro" id="IPR015500">
    <property type="entry name" value="Peptidase_S8_subtilisin-rel"/>
</dbReference>
<dbReference type="InterPro" id="IPR000209">
    <property type="entry name" value="Peptidase_S8/S53_dom"/>
</dbReference>
<evidence type="ECO:0000259" key="7">
    <source>
        <dbReference type="Pfam" id="PF00082"/>
    </source>
</evidence>
<dbReference type="PROSITE" id="PS51892">
    <property type="entry name" value="SUBTILASE"/>
    <property type="match status" value="1"/>
</dbReference>
<keyword evidence="6" id="KW-0732">Signal</keyword>
<feature type="domain" description="Peptidase S8/S53" evidence="7">
    <location>
        <begin position="205"/>
        <end position="513"/>
    </location>
</feature>
<comment type="caution">
    <text evidence="9">The sequence shown here is derived from an EMBL/GenBank/DDBJ whole genome shotgun (WGS) entry which is preliminary data.</text>
</comment>
<dbReference type="GO" id="GO:0008233">
    <property type="term" value="F:peptidase activity"/>
    <property type="evidence" value="ECO:0007669"/>
    <property type="project" value="UniProtKB-KW"/>
</dbReference>
<evidence type="ECO:0000256" key="5">
    <source>
        <dbReference type="PROSITE-ProRule" id="PRU01240"/>
    </source>
</evidence>
<dbReference type="PANTHER" id="PTHR43806">
    <property type="entry name" value="PEPTIDASE S8"/>
    <property type="match status" value="1"/>
</dbReference>
<feature type="domain" description="Peptidase C-terminal archaeal/bacterial" evidence="8">
    <location>
        <begin position="582"/>
        <end position="645"/>
    </location>
</feature>
<feature type="active site" description="Charge relay system" evidence="5">
    <location>
        <position position="214"/>
    </location>
</feature>
<feature type="active site" description="Charge relay system" evidence="5">
    <location>
        <position position="474"/>
    </location>
</feature>
<keyword evidence="4 5" id="KW-0720">Serine protease</keyword>
<dbReference type="Gene3D" id="3.40.50.200">
    <property type="entry name" value="Peptidase S8/S53 domain"/>
    <property type="match status" value="1"/>
</dbReference>
<dbReference type="InterPro" id="IPR034176">
    <property type="entry name" value="Peptidases_S8_13"/>
</dbReference>
<evidence type="ECO:0000256" key="3">
    <source>
        <dbReference type="ARBA" id="ARBA00022801"/>
    </source>
</evidence>
<accession>A0ABU1WAH4</accession>
<keyword evidence="2 5" id="KW-0645">Protease</keyword>
<evidence type="ECO:0000256" key="6">
    <source>
        <dbReference type="SAM" id="SignalP"/>
    </source>
</evidence>
<evidence type="ECO:0000313" key="9">
    <source>
        <dbReference type="EMBL" id="MDR7134554.1"/>
    </source>
</evidence>
<feature type="active site" description="Charge relay system" evidence="5">
    <location>
        <position position="282"/>
    </location>
</feature>
<evidence type="ECO:0000256" key="4">
    <source>
        <dbReference type="ARBA" id="ARBA00022825"/>
    </source>
</evidence>